<dbReference type="Proteomes" id="UP000064920">
    <property type="component" value="Chromosome"/>
</dbReference>
<dbReference type="GO" id="GO:0016787">
    <property type="term" value="F:hydrolase activity"/>
    <property type="evidence" value="ECO:0007669"/>
    <property type="project" value="UniProtKB-KW"/>
</dbReference>
<dbReference type="Pfam" id="PF01863">
    <property type="entry name" value="YgjP-like"/>
    <property type="match status" value="1"/>
</dbReference>
<accession>A0A0P0ADC5</accession>
<dbReference type="CDD" id="cd07344">
    <property type="entry name" value="M48_yhfN_like"/>
    <property type="match status" value="1"/>
</dbReference>
<dbReference type="InterPro" id="IPR053136">
    <property type="entry name" value="UTP_pyrophosphatase-like"/>
</dbReference>
<dbReference type="PANTHER" id="PTHR30399:SF1">
    <property type="entry name" value="UTP PYROPHOSPHATASE"/>
    <property type="match status" value="1"/>
</dbReference>
<sequence length="230" mass="26144">MTEFILEGETPVRVSLRRSAQARRLSLRVSRLDGRVTLTMPRHVPEREAVAFVREKEVWVRRQLDRQVAVRRPAFGVTIPVLGAPLEIIQGAGRGARMEAGCLVVPGGEDMLMARITAYLKLQARTRLRQASDSYAAALGVSFGKITLRDTRSRWGSCTSDGNLMYSWRLVMAPEAVLDYVAAHEVAHLLEMNHSPAYWAHVARVCPQYRQHRDWLRVYGQELHAWDFSH</sequence>
<evidence type="ECO:0000313" key="2">
    <source>
        <dbReference type="Proteomes" id="UP000064920"/>
    </source>
</evidence>
<dbReference type="PATRIC" id="fig|1397108.4.peg.3115"/>
<dbReference type="InterPro" id="IPR002725">
    <property type="entry name" value="YgjP-like_metallopeptidase"/>
</dbReference>
<proteinExistence type="predicted"/>
<dbReference type="STRING" id="1397108.IMCC12053_3031"/>
<keyword evidence="1" id="KW-0378">Hydrolase</keyword>
<organism evidence="1 2">
    <name type="scientific">Celeribacter marinus</name>
    <dbReference type="NCBI Taxonomy" id="1397108"/>
    <lineage>
        <taxon>Bacteria</taxon>
        <taxon>Pseudomonadati</taxon>
        <taxon>Pseudomonadota</taxon>
        <taxon>Alphaproteobacteria</taxon>
        <taxon>Rhodobacterales</taxon>
        <taxon>Roseobacteraceae</taxon>
        <taxon>Celeribacter</taxon>
    </lineage>
</organism>
<dbReference type="PANTHER" id="PTHR30399">
    <property type="entry name" value="UNCHARACTERIZED PROTEIN YGJP"/>
    <property type="match status" value="1"/>
</dbReference>
<dbReference type="RefSeq" id="WP_062220391.1">
    <property type="nucleotide sequence ID" value="NZ_CP012023.1"/>
</dbReference>
<dbReference type="EMBL" id="CP012023">
    <property type="protein sequence ID" value="ALI56978.1"/>
    <property type="molecule type" value="Genomic_DNA"/>
</dbReference>
<reference evidence="1 2" key="1">
    <citation type="submission" date="2015-05" db="EMBL/GenBank/DDBJ databases">
        <authorList>
            <person name="Wang D.B."/>
            <person name="Wang M."/>
        </authorList>
    </citation>
    <scope>NUCLEOTIDE SEQUENCE [LARGE SCALE GENOMIC DNA]</scope>
    <source>
        <strain evidence="1 2">IMCC 12053</strain>
    </source>
</reference>
<dbReference type="Gene3D" id="3.30.2010.10">
    <property type="entry name" value="Metalloproteases ('zincins'), catalytic domain"/>
    <property type="match status" value="1"/>
</dbReference>
<name>A0A0P0ADC5_9RHOB</name>
<dbReference type="KEGG" id="cmar:IMCC12053_3031"/>
<keyword evidence="2" id="KW-1185">Reference proteome</keyword>
<protein>
    <submittedName>
        <fullName evidence="1">Putative metal-dependent hydrolase</fullName>
    </submittedName>
</protein>
<dbReference type="OrthoDB" id="9795402at2"/>
<gene>
    <name evidence="1" type="ORF">IMCC12053_3031</name>
</gene>
<dbReference type="AlphaFoldDB" id="A0A0P0ADC5"/>
<evidence type="ECO:0000313" key="1">
    <source>
        <dbReference type="EMBL" id="ALI56978.1"/>
    </source>
</evidence>